<proteinExistence type="predicted"/>
<dbReference type="EMBL" id="AFGF01000081">
    <property type="protein sequence ID" value="EGO63958.1"/>
    <property type="molecule type" value="Genomic_DNA"/>
</dbReference>
<dbReference type="AlphaFoldDB" id="F7NIW1"/>
<sequence>MAIQHSNNEAAAGSQSLTLQLVRQQVAELLDEEPSDIDDNEDLTDKGLDSVRMMSLVEKWRGIGVDVTFMKLVKRPTIAHWWNLLSSSK</sequence>
<keyword evidence="2" id="KW-0596">Phosphopantetheine</keyword>
<dbReference type="FunFam" id="1.10.1200.10:FF:000021">
    <property type="entry name" value="Isochorismatase"/>
    <property type="match status" value="1"/>
</dbReference>
<dbReference type="STRING" id="1009370.ALO_10069"/>
<keyword evidence="3" id="KW-0597">Phosphoprotein</keyword>
<evidence type="ECO:0000256" key="3">
    <source>
        <dbReference type="ARBA" id="ARBA00022553"/>
    </source>
</evidence>
<evidence type="ECO:0000313" key="6">
    <source>
        <dbReference type="Proteomes" id="UP000003240"/>
    </source>
</evidence>
<dbReference type="eggNOG" id="COG3433">
    <property type="taxonomic scope" value="Bacteria"/>
</dbReference>
<evidence type="ECO:0000256" key="1">
    <source>
        <dbReference type="ARBA" id="ARBA00004924"/>
    </source>
</evidence>
<evidence type="ECO:0000256" key="2">
    <source>
        <dbReference type="ARBA" id="ARBA00022450"/>
    </source>
</evidence>
<keyword evidence="6" id="KW-1185">Reference proteome</keyword>
<comment type="caution">
    <text evidence="5">The sequence shown here is derived from an EMBL/GenBank/DDBJ whole genome shotgun (WGS) entry which is preliminary data.</text>
</comment>
<dbReference type="SUPFAM" id="SSF47336">
    <property type="entry name" value="ACP-like"/>
    <property type="match status" value="1"/>
</dbReference>
<organism evidence="5 6">
    <name type="scientific">Acetonema longum DSM 6540</name>
    <dbReference type="NCBI Taxonomy" id="1009370"/>
    <lineage>
        <taxon>Bacteria</taxon>
        <taxon>Bacillati</taxon>
        <taxon>Bacillota</taxon>
        <taxon>Negativicutes</taxon>
        <taxon>Acetonemataceae</taxon>
        <taxon>Acetonema</taxon>
    </lineage>
</organism>
<dbReference type="OrthoDB" id="257098at2"/>
<accession>F7NIW1</accession>
<name>F7NIW1_9FIRM</name>
<dbReference type="PROSITE" id="PS50075">
    <property type="entry name" value="CARRIER"/>
    <property type="match status" value="1"/>
</dbReference>
<protein>
    <submittedName>
        <fullName evidence="5">Isochorismatase</fullName>
    </submittedName>
</protein>
<dbReference type="RefSeq" id="WP_004573291.1">
    <property type="nucleotide sequence ID" value="NZ_AFGF01000081.1"/>
</dbReference>
<gene>
    <name evidence="5" type="ORF">ALO_10069</name>
</gene>
<feature type="domain" description="Carrier" evidence="4">
    <location>
        <begin position="16"/>
        <end position="89"/>
    </location>
</feature>
<evidence type="ECO:0000259" key="4">
    <source>
        <dbReference type="PROSITE" id="PS50075"/>
    </source>
</evidence>
<dbReference type="Gene3D" id="1.10.1200.10">
    <property type="entry name" value="ACP-like"/>
    <property type="match status" value="1"/>
</dbReference>
<evidence type="ECO:0000313" key="5">
    <source>
        <dbReference type="EMBL" id="EGO63958.1"/>
    </source>
</evidence>
<dbReference type="Proteomes" id="UP000003240">
    <property type="component" value="Unassembled WGS sequence"/>
</dbReference>
<dbReference type="InterPro" id="IPR009081">
    <property type="entry name" value="PP-bd_ACP"/>
</dbReference>
<reference evidence="5 6" key="1">
    <citation type="journal article" date="2011" name="EMBO J.">
        <title>Structural diversity of bacterial flagellar motors.</title>
        <authorList>
            <person name="Chen S."/>
            <person name="Beeby M."/>
            <person name="Murphy G.E."/>
            <person name="Leadbetter J.R."/>
            <person name="Hendrixson D.R."/>
            <person name="Briegel A."/>
            <person name="Li Z."/>
            <person name="Shi J."/>
            <person name="Tocheva E.I."/>
            <person name="Muller A."/>
            <person name="Dobro M.J."/>
            <person name="Jensen G.J."/>
        </authorList>
    </citation>
    <scope>NUCLEOTIDE SEQUENCE [LARGE SCALE GENOMIC DNA]</scope>
    <source>
        <strain evidence="5 6">DSM 6540</strain>
    </source>
</reference>
<dbReference type="InterPro" id="IPR036736">
    <property type="entry name" value="ACP-like_sf"/>
</dbReference>
<dbReference type="Pfam" id="PF00550">
    <property type="entry name" value="PP-binding"/>
    <property type="match status" value="1"/>
</dbReference>
<comment type="pathway">
    <text evidence="1">Siderophore biosynthesis.</text>
</comment>